<feature type="chain" id="PRO_5045427429" evidence="2">
    <location>
        <begin position="28"/>
        <end position="482"/>
    </location>
</feature>
<reference evidence="4 5" key="1">
    <citation type="submission" date="2023-11" db="EMBL/GenBank/DDBJ databases">
        <title>Arctic aerobic anoxygenic photoheterotroph Sediminicoccus rosea KRV36 adapts its photosynthesis to long days of polar summer.</title>
        <authorList>
            <person name="Tomasch J."/>
            <person name="Kopejtka K."/>
            <person name="Bily T."/>
            <person name="Gardiner A.T."/>
            <person name="Gardian Z."/>
            <person name="Shivaramu S."/>
            <person name="Koblizek M."/>
            <person name="Engelhardt F."/>
            <person name="Kaftan D."/>
        </authorList>
    </citation>
    <scope>NUCLEOTIDE SEQUENCE [LARGE SCALE GENOMIC DNA]</scope>
    <source>
        <strain evidence="4 5">R-30</strain>
    </source>
</reference>
<dbReference type="Gene3D" id="2.40.160.10">
    <property type="entry name" value="Porin"/>
    <property type="match status" value="1"/>
</dbReference>
<dbReference type="SUPFAM" id="SSF56935">
    <property type="entry name" value="Porins"/>
    <property type="match status" value="1"/>
</dbReference>
<organism evidence="4 5">
    <name type="scientific">Sediminicoccus rosea</name>
    <dbReference type="NCBI Taxonomy" id="1225128"/>
    <lineage>
        <taxon>Bacteria</taxon>
        <taxon>Pseudomonadati</taxon>
        <taxon>Pseudomonadota</taxon>
        <taxon>Alphaproteobacteria</taxon>
        <taxon>Acetobacterales</taxon>
        <taxon>Roseomonadaceae</taxon>
        <taxon>Sediminicoccus</taxon>
    </lineage>
</organism>
<evidence type="ECO:0000256" key="1">
    <source>
        <dbReference type="SAM" id="MobiDB-lite"/>
    </source>
</evidence>
<evidence type="ECO:0000259" key="3">
    <source>
        <dbReference type="Pfam" id="PF13609"/>
    </source>
</evidence>
<keyword evidence="5" id="KW-1185">Reference proteome</keyword>
<evidence type="ECO:0000313" key="5">
    <source>
        <dbReference type="Proteomes" id="UP001305521"/>
    </source>
</evidence>
<keyword evidence="2" id="KW-0732">Signal</keyword>
<sequence>MRKILLGTTAVVSAVVGAAVMAPQASAQEAPTVRLGGFFRAYYGYVNQTSQQSQVTTGQLNNGSSSGLPTNVGSGTQNVPPDGVNNARIGKNDISTDAGIDVIVNGKLANGLTYGAQISLNSSGLEGRQVLGGRSSAGKTTVQVDEMYAFIAHPRFGQVRFGDEDGVMGGLMNSGWVQGFGTGGVHGSWESFVTRQAGGRTTTAPGGLGDNSKIIYMTPQWAGFDFGASYAPNANIGEDVGCPNNANSGYCDRAYAFTGARNFGIYAAGPEQAARRNEFQVAARWRGNVGGVGIAGTVGYINASAARDMTTMGQQYRVFNNMNIWQAGLQASYAGFTVGANYTYGDYNFFWGNTLRGDRPAEQLVIGGQYVVGPVTVGANFVTGLFEGGTRNTITEVNGGTAFAFGTNANPANVNTSTNAATMRRWGLGAGANYRLAPGMDLIAEYVYYSVREQGRDLDPNRQGIQSRAFSNVFLTGVRLAF</sequence>
<feature type="domain" description="Porin" evidence="3">
    <location>
        <begin position="17"/>
        <end position="452"/>
    </location>
</feature>
<dbReference type="EMBL" id="CP137852">
    <property type="protein sequence ID" value="WPB85903.1"/>
    <property type="molecule type" value="Genomic_DNA"/>
</dbReference>
<feature type="compositionally biased region" description="Polar residues" evidence="1">
    <location>
        <begin position="60"/>
        <end position="79"/>
    </location>
</feature>
<gene>
    <name evidence="4" type="ORF">R9Z33_03280</name>
</gene>
<dbReference type="RefSeq" id="WP_318649881.1">
    <property type="nucleotide sequence ID" value="NZ_CP137852.1"/>
</dbReference>
<dbReference type="Pfam" id="PF13609">
    <property type="entry name" value="Porin_4"/>
    <property type="match status" value="1"/>
</dbReference>
<dbReference type="InterPro" id="IPR033900">
    <property type="entry name" value="Gram_neg_porin_domain"/>
</dbReference>
<accession>A0ABZ0PJJ6</accession>
<feature type="signal peptide" evidence="2">
    <location>
        <begin position="1"/>
        <end position="27"/>
    </location>
</feature>
<evidence type="ECO:0000313" key="4">
    <source>
        <dbReference type="EMBL" id="WPB85903.1"/>
    </source>
</evidence>
<proteinExistence type="predicted"/>
<feature type="region of interest" description="Disordered" evidence="1">
    <location>
        <begin position="54"/>
        <end position="83"/>
    </location>
</feature>
<dbReference type="InterPro" id="IPR023614">
    <property type="entry name" value="Porin_dom_sf"/>
</dbReference>
<protein>
    <submittedName>
        <fullName evidence="4">Porin</fullName>
    </submittedName>
</protein>
<evidence type="ECO:0000256" key="2">
    <source>
        <dbReference type="SAM" id="SignalP"/>
    </source>
</evidence>
<dbReference type="Proteomes" id="UP001305521">
    <property type="component" value="Chromosome"/>
</dbReference>
<name>A0ABZ0PJJ6_9PROT</name>